<evidence type="ECO:0000256" key="2">
    <source>
        <dbReference type="SAM" id="SignalP"/>
    </source>
</evidence>
<comment type="caution">
    <text evidence="3">The sequence shown here is derived from an EMBL/GenBank/DDBJ whole genome shotgun (WGS) entry which is preliminary data.</text>
</comment>
<feature type="transmembrane region" description="Helical" evidence="1">
    <location>
        <begin position="260"/>
        <end position="280"/>
    </location>
</feature>
<keyword evidence="1" id="KW-1133">Transmembrane helix</keyword>
<proteinExistence type="predicted"/>
<keyword evidence="1" id="KW-0472">Membrane</keyword>
<dbReference type="Proteomes" id="UP001153069">
    <property type="component" value="Unassembled WGS sequence"/>
</dbReference>
<feature type="transmembrane region" description="Helical" evidence="1">
    <location>
        <begin position="221"/>
        <end position="240"/>
    </location>
</feature>
<accession>A0A9N8H4E1</accession>
<evidence type="ECO:0000256" key="1">
    <source>
        <dbReference type="SAM" id="Phobius"/>
    </source>
</evidence>
<evidence type="ECO:0000313" key="4">
    <source>
        <dbReference type="Proteomes" id="UP001153069"/>
    </source>
</evidence>
<feature type="transmembrane region" description="Helical" evidence="1">
    <location>
        <begin position="289"/>
        <end position="312"/>
    </location>
</feature>
<feature type="transmembrane region" description="Helical" evidence="1">
    <location>
        <begin position="142"/>
        <end position="160"/>
    </location>
</feature>
<keyword evidence="1" id="KW-0812">Transmembrane</keyword>
<feature type="signal peptide" evidence="2">
    <location>
        <begin position="1"/>
        <end position="17"/>
    </location>
</feature>
<feature type="transmembrane region" description="Helical" evidence="1">
    <location>
        <begin position="81"/>
        <end position="98"/>
    </location>
</feature>
<protein>
    <submittedName>
        <fullName evidence="3">Uncharacterized protein</fullName>
    </submittedName>
</protein>
<keyword evidence="2" id="KW-0732">Signal</keyword>
<reference evidence="3" key="1">
    <citation type="submission" date="2020-06" db="EMBL/GenBank/DDBJ databases">
        <authorList>
            <consortium name="Plant Systems Biology data submission"/>
        </authorList>
    </citation>
    <scope>NUCLEOTIDE SEQUENCE</scope>
    <source>
        <strain evidence="3">D6</strain>
    </source>
</reference>
<feature type="transmembrane region" description="Helical" evidence="1">
    <location>
        <begin position="318"/>
        <end position="339"/>
    </location>
</feature>
<keyword evidence="4" id="KW-1185">Reference proteome</keyword>
<feature type="transmembrane region" description="Helical" evidence="1">
    <location>
        <begin position="172"/>
        <end position="192"/>
    </location>
</feature>
<gene>
    <name evidence="3" type="ORF">SEMRO_82_G044060.1</name>
</gene>
<name>A0A9N8H4E1_9STRA</name>
<evidence type="ECO:0000313" key="3">
    <source>
        <dbReference type="EMBL" id="CAB9500381.1"/>
    </source>
</evidence>
<dbReference type="EMBL" id="CAICTM010000081">
    <property type="protein sequence ID" value="CAB9500381.1"/>
    <property type="molecule type" value="Genomic_DNA"/>
</dbReference>
<feature type="chain" id="PRO_5040410193" evidence="2">
    <location>
        <begin position="18"/>
        <end position="347"/>
    </location>
</feature>
<dbReference type="AlphaFoldDB" id="A0A9N8H4E1"/>
<organism evidence="3 4">
    <name type="scientific">Seminavis robusta</name>
    <dbReference type="NCBI Taxonomy" id="568900"/>
    <lineage>
        <taxon>Eukaryota</taxon>
        <taxon>Sar</taxon>
        <taxon>Stramenopiles</taxon>
        <taxon>Ochrophyta</taxon>
        <taxon>Bacillariophyta</taxon>
        <taxon>Bacillariophyceae</taxon>
        <taxon>Bacillariophycidae</taxon>
        <taxon>Naviculales</taxon>
        <taxon>Naviculaceae</taxon>
        <taxon>Seminavis</taxon>
    </lineage>
</organism>
<sequence length="347" mass="37285">MKLFAVVFLSLWLAVKGFQPLSTTRLVHNPNNRASSFRQYHDPSYPKIDSSPPVARIDMTTSDDNDTVVDPVEASKILTMLGYRVGALIFMGCAFMMVGSHKMALPLACYMAAGPILAAGVSYCLEGAAVNGRLHTETSKRLNLSLGLYGSLWLWCAWWIHKSQLKAVMMTSSPWVLVAAAITVVNSLKAWAFGASKERHPIQDLFSTVNSSAGLLVSNKGLAGCVYLVATWMVGAFGIVEATSAYNLLRSGGTITAAALSTNMFRFSLYSTLFGVLLCLKDGGDRKVLAASTFIELNVLTSYVLGVMGVYFYSVGSIPLGISSIFFSFFSATLGLLNFGPSGIAAQ</sequence>